<evidence type="ECO:0000256" key="3">
    <source>
        <dbReference type="ARBA" id="ARBA00023274"/>
    </source>
</evidence>
<sequence>MSILIKPIITEKATNDSEVFNRYAFVVNSKANKLEIKGAVEAAYGVAIKSVKTMNYPIQRNTKYTKKGLVTGIKSGYKKAIVQLAEGETIDFYNNL</sequence>
<comment type="subunit">
    <text evidence="4">Part of the 50S ribosomal subunit. Contacts protein L29, and trigger factor when it is bound to the ribosome.</text>
</comment>
<dbReference type="InterPro" id="IPR012677">
    <property type="entry name" value="Nucleotide-bd_a/b_plait_sf"/>
</dbReference>
<dbReference type="GO" id="GO:0003735">
    <property type="term" value="F:structural constituent of ribosome"/>
    <property type="evidence" value="ECO:0007669"/>
    <property type="project" value="InterPro"/>
</dbReference>
<dbReference type="InterPro" id="IPR012678">
    <property type="entry name" value="Ribosomal_uL23/eL15/eS24_sf"/>
</dbReference>
<dbReference type="Proteomes" id="UP000093186">
    <property type="component" value="Unassembled WGS sequence"/>
</dbReference>
<dbReference type="InterPro" id="IPR013025">
    <property type="entry name" value="Ribosomal_uL23-like"/>
</dbReference>
<evidence type="ECO:0000256" key="1">
    <source>
        <dbReference type="ARBA" id="ARBA00006700"/>
    </source>
</evidence>
<evidence type="ECO:0000313" key="5">
    <source>
        <dbReference type="EMBL" id="OCK44244.1"/>
    </source>
</evidence>
<dbReference type="PANTHER" id="PTHR11620">
    <property type="entry name" value="60S RIBOSOMAL PROTEIN L23A"/>
    <property type="match status" value="1"/>
</dbReference>
<comment type="function">
    <text evidence="4">One of the early assembly proteins it binds 23S rRNA. One of the proteins that surrounds the polypeptide exit tunnel on the outside of the ribosome. Forms the main docking site for trigger factor binding to the ribosome.</text>
</comment>
<dbReference type="RefSeq" id="WP_068703430.1">
    <property type="nucleotide sequence ID" value="NZ_JAUOSW010000005.1"/>
</dbReference>
<dbReference type="Pfam" id="PF00276">
    <property type="entry name" value="Ribosomal_L23"/>
    <property type="match status" value="1"/>
</dbReference>
<evidence type="ECO:0000256" key="4">
    <source>
        <dbReference type="HAMAP-Rule" id="MF_01369"/>
    </source>
</evidence>
<dbReference type="STRING" id="447689.BA195_06065"/>
<dbReference type="NCBIfam" id="NF004363">
    <property type="entry name" value="PRK05738.2-4"/>
    <property type="match status" value="1"/>
</dbReference>
<protein>
    <recommendedName>
        <fullName evidence="4">Large ribosomal subunit protein uL23</fullName>
    </recommendedName>
</protein>
<comment type="caution">
    <text evidence="5">The sequence shown here is derived from an EMBL/GenBank/DDBJ whole genome shotgun (WGS) entry which is preliminary data.</text>
</comment>
<dbReference type="GO" id="GO:0019843">
    <property type="term" value="F:rRNA binding"/>
    <property type="evidence" value="ECO:0007669"/>
    <property type="project" value="UniProtKB-UniRule"/>
</dbReference>
<proteinExistence type="inferred from homology"/>
<dbReference type="EMBL" id="MAKX01000001">
    <property type="protein sequence ID" value="OCK44244.1"/>
    <property type="molecule type" value="Genomic_DNA"/>
</dbReference>
<dbReference type="HAMAP" id="MF_01369_B">
    <property type="entry name" value="Ribosomal_uL23_B"/>
    <property type="match status" value="1"/>
</dbReference>
<dbReference type="AlphaFoldDB" id="A0A1B9Y356"/>
<dbReference type="GO" id="GO:1990904">
    <property type="term" value="C:ribonucleoprotein complex"/>
    <property type="evidence" value="ECO:0007669"/>
    <property type="project" value="UniProtKB-KW"/>
</dbReference>
<keyword evidence="3 4" id="KW-0687">Ribonucleoprotein</keyword>
<dbReference type="GO" id="GO:0005840">
    <property type="term" value="C:ribosome"/>
    <property type="evidence" value="ECO:0007669"/>
    <property type="project" value="UniProtKB-KW"/>
</dbReference>
<gene>
    <name evidence="4" type="primary">rplW</name>
    <name evidence="5" type="ORF">BA195_06065</name>
</gene>
<reference evidence="5 6" key="1">
    <citation type="submission" date="2016-06" db="EMBL/GenBank/DDBJ databases">
        <title>Draft Genome Sequence of Tenacibaculum soleae UCD-KL19.</title>
        <authorList>
            <person name="Eisen J.A."/>
            <person name="Coil D.A."/>
            <person name="Lujan K.M."/>
        </authorList>
    </citation>
    <scope>NUCLEOTIDE SEQUENCE [LARGE SCALE GENOMIC DNA]</scope>
    <source>
        <strain evidence="5 6">UCD-KL19</strain>
    </source>
</reference>
<name>A0A1B9Y356_9FLAO</name>
<evidence type="ECO:0000256" key="2">
    <source>
        <dbReference type="ARBA" id="ARBA00022980"/>
    </source>
</evidence>
<organism evidence="5 6">
    <name type="scientific">Tenacibaculum soleae</name>
    <dbReference type="NCBI Taxonomy" id="447689"/>
    <lineage>
        <taxon>Bacteria</taxon>
        <taxon>Pseudomonadati</taxon>
        <taxon>Bacteroidota</taxon>
        <taxon>Flavobacteriia</taxon>
        <taxon>Flavobacteriales</taxon>
        <taxon>Flavobacteriaceae</taxon>
        <taxon>Tenacibaculum</taxon>
    </lineage>
</organism>
<keyword evidence="4" id="KW-0694">RNA-binding</keyword>
<keyword evidence="6" id="KW-1185">Reference proteome</keyword>
<comment type="similarity">
    <text evidence="1 4">Belongs to the universal ribosomal protein uL23 family.</text>
</comment>
<keyword evidence="2 4" id="KW-0689">Ribosomal protein</keyword>
<dbReference type="OrthoDB" id="9797862at2"/>
<keyword evidence="4" id="KW-0699">rRNA-binding</keyword>
<dbReference type="SUPFAM" id="SSF54189">
    <property type="entry name" value="Ribosomal proteins S24e, L23 and L15e"/>
    <property type="match status" value="1"/>
</dbReference>
<dbReference type="Gene3D" id="3.30.70.330">
    <property type="match status" value="1"/>
</dbReference>
<dbReference type="GO" id="GO:0006412">
    <property type="term" value="P:translation"/>
    <property type="evidence" value="ECO:0007669"/>
    <property type="project" value="UniProtKB-UniRule"/>
</dbReference>
<accession>A0A1B9Y356</accession>
<evidence type="ECO:0000313" key="6">
    <source>
        <dbReference type="Proteomes" id="UP000093186"/>
    </source>
</evidence>